<evidence type="ECO:0000256" key="1">
    <source>
        <dbReference type="ARBA" id="ARBA00010876"/>
    </source>
</evidence>
<organism evidence="7 8">
    <name type="scientific">Kordiimonas pumila</name>
    <dbReference type="NCBI Taxonomy" id="2161677"/>
    <lineage>
        <taxon>Bacteria</taxon>
        <taxon>Pseudomonadati</taxon>
        <taxon>Pseudomonadota</taxon>
        <taxon>Alphaproteobacteria</taxon>
        <taxon>Kordiimonadales</taxon>
        <taxon>Kordiimonadaceae</taxon>
        <taxon>Kordiimonas</taxon>
    </lineage>
</organism>
<comment type="catalytic activity">
    <reaction evidence="5">
        <text>a uridine in RNA = a pseudouridine in RNA</text>
        <dbReference type="Rhea" id="RHEA:48348"/>
        <dbReference type="Rhea" id="RHEA-COMP:12068"/>
        <dbReference type="Rhea" id="RHEA-COMP:12069"/>
        <dbReference type="ChEBI" id="CHEBI:65314"/>
        <dbReference type="ChEBI" id="CHEBI:65315"/>
    </reaction>
</comment>
<keyword evidence="2 5" id="KW-0413">Isomerase</keyword>
<dbReference type="PANTHER" id="PTHR21600:SF44">
    <property type="entry name" value="RIBOSOMAL LARGE SUBUNIT PSEUDOURIDINE SYNTHASE D"/>
    <property type="match status" value="1"/>
</dbReference>
<dbReference type="InterPro" id="IPR006145">
    <property type="entry name" value="PsdUridine_synth_RsuA/RluA"/>
</dbReference>
<dbReference type="InterPro" id="IPR050188">
    <property type="entry name" value="RluA_PseudoU_synthase"/>
</dbReference>
<accession>A0ABV7D0U4</accession>
<evidence type="ECO:0000259" key="6">
    <source>
        <dbReference type="Pfam" id="PF00849"/>
    </source>
</evidence>
<dbReference type="SUPFAM" id="SSF55174">
    <property type="entry name" value="Alpha-L RNA-binding motif"/>
    <property type="match status" value="1"/>
</dbReference>
<comment type="function">
    <text evidence="5">Responsible for synthesis of pseudouridine from uracil.</text>
</comment>
<dbReference type="InterPro" id="IPR036986">
    <property type="entry name" value="S4_RNA-bd_sf"/>
</dbReference>
<protein>
    <recommendedName>
        <fullName evidence="5">Pseudouridine synthase</fullName>
        <ecNumber evidence="5">5.4.99.-</ecNumber>
    </recommendedName>
</protein>
<proteinExistence type="inferred from homology"/>
<dbReference type="InterPro" id="IPR020103">
    <property type="entry name" value="PsdUridine_synth_cat_dom_sf"/>
</dbReference>
<dbReference type="PROSITE" id="PS50889">
    <property type="entry name" value="S4"/>
    <property type="match status" value="1"/>
</dbReference>
<comment type="caution">
    <text evidence="7">The sequence shown here is derived from an EMBL/GenBank/DDBJ whole genome shotgun (WGS) entry which is preliminary data.</text>
</comment>
<dbReference type="Gene3D" id="3.10.290.10">
    <property type="entry name" value="RNA-binding S4 domain"/>
    <property type="match status" value="1"/>
</dbReference>
<dbReference type="EMBL" id="JBHRSL010000002">
    <property type="protein sequence ID" value="MFC3050702.1"/>
    <property type="molecule type" value="Genomic_DNA"/>
</dbReference>
<evidence type="ECO:0000313" key="7">
    <source>
        <dbReference type="EMBL" id="MFC3050702.1"/>
    </source>
</evidence>
<feature type="domain" description="Pseudouridine synthase RsuA/RluA-like" evidence="6">
    <location>
        <begin position="110"/>
        <end position="259"/>
    </location>
</feature>
<evidence type="ECO:0000256" key="5">
    <source>
        <dbReference type="RuleBase" id="RU362028"/>
    </source>
</evidence>
<gene>
    <name evidence="7" type="ORF">ACFOKA_02165</name>
</gene>
<comment type="similarity">
    <text evidence="1 5">Belongs to the pseudouridine synthase RluA family.</text>
</comment>
<dbReference type="PROSITE" id="PS01129">
    <property type="entry name" value="PSI_RLU"/>
    <property type="match status" value="1"/>
</dbReference>
<dbReference type="Gene3D" id="3.30.2350.10">
    <property type="entry name" value="Pseudouridine synthase"/>
    <property type="match status" value="1"/>
</dbReference>
<evidence type="ECO:0000256" key="3">
    <source>
        <dbReference type="ARBA" id="ARBA00036882"/>
    </source>
</evidence>
<dbReference type="CDD" id="cd00165">
    <property type="entry name" value="S4"/>
    <property type="match status" value="1"/>
</dbReference>
<dbReference type="PANTHER" id="PTHR21600">
    <property type="entry name" value="MITOCHONDRIAL RNA PSEUDOURIDINE SYNTHASE"/>
    <property type="match status" value="1"/>
</dbReference>
<sequence>MSGVQNIEVKADDAGVRIDRWFKRHFPDVGFGQLQKIMRKGEVRLDGKRVKGSERVEAGQIIRVPPIGDTAYGTSHTGGTHGAEMAQKRHTFSDKERAEVESWVLYKDDDVIALNKPAGLPTQGGTGQTRHLDGMLDMLRYGASSRPRLVHRLDKDTSGVLLLGRSANAAGALAASFKSRETDKRYFALVMGLPNPQDGRIKLMMEKAPIKGNERMIVTPDGKHSITDYKVVEHAGHEASWLALKPHTGRTHQLRLHCAEMGHPIVGDGKYGGADAFLAGSISKKMHLHSRFVTFPHPDGGMLTVTAPLSPHMAETFDTLGFELNSYVDELLED</sequence>
<reference evidence="8" key="1">
    <citation type="journal article" date="2019" name="Int. J. Syst. Evol. Microbiol.">
        <title>The Global Catalogue of Microorganisms (GCM) 10K type strain sequencing project: providing services to taxonomists for standard genome sequencing and annotation.</title>
        <authorList>
            <consortium name="The Broad Institute Genomics Platform"/>
            <consortium name="The Broad Institute Genome Sequencing Center for Infectious Disease"/>
            <person name="Wu L."/>
            <person name="Ma J."/>
        </authorList>
    </citation>
    <scope>NUCLEOTIDE SEQUENCE [LARGE SCALE GENOMIC DNA]</scope>
    <source>
        <strain evidence="8">KCTC 62164</strain>
    </source>
</reference>
<dbReference type="SUPFAM" id="SSF55120">
    <property type="entry name" value="Pseudouridine synthase"/>
    <property type="match status" value="1"/>
</dbReference>
<dbReference type="EC" id="5.4.99.-" evidence="5"/>
<dbReference type="Proteomes" id="UP001595444">
    <property type="component" value="Unassembled WGS sequence"/>
</dbReference>
<dbReference type="Pfam" id="PF00849">
    <property type="entry name" value="PseudoU_synth_2"/>
    <property type="match status" value="1"/>
</dbReference>
<dbReference type="InterPro" id="IPR006225">
    <property type="entry name" value="PsdUridine_synth_RluC/D"/>
</dbReference>
<dbReference type="CDD" id="cd02869">
    <property type="entry name" value="PseudoU_synth_RluA_like"/>
    <property type="match status" value="1"/>
</dbReference>
<dbReference type="NCBIfam" id="TIGR00005">
    <property type="entry name" value="rluA_subfam"/>
    <property type="match status" value="1"/>
</dbReference>
<name>A0ABV7D0U4_9PROT</name>
<evidence type="ECO:0000256" key="2">
    <source>
        <dbReference type="ARBA" id="ARBA00023235"/>
    </source>
</evidence>
<evidence type="ECO:0000313" key="8">
    <source>
        <dbReference type="Proteomes" id="UP001595444"/>
    </source>
</evidence>
<keyword evidence="4" id="KW-0694">RNA-binding</keyword>
<comment type="catalytic activity">
    <reaction evidence="3">
        <text>uridine(1911/1915/1917) in 23S rRNA = pseudouridine(1911/1915/1917) in 23S rRNA</text>
        <dbReference type="Rhea" id="RHEA:42524"/>
        <dbReference type="Rhea" id="RHEA-COMP:10097"/>
        <dbReference type="Rhea" id="RHEA-COMP:10098"/>
        <dbReference type="ChEBI" id="CHEBI:65314"/>
        <dbReference type="ChEBI" id="CHEBI:65315"/>
        <dbReference type="EC" id="5.4.99.23"/>
    </reaction>
</comment>
<keyword evidence="8" id="KW-1185">Reference proteome</keyword>
<dbReference type="RefSeq" id="WP_194212766.1">
    <property type="nucleotide sequence ID" value="NZ_CP061205.1"/>
</dbReference>
<dbReference type="InterPro" id="IPR006224">
    <property type="entry name" value="PsdUridine_synth_RluA-like_CS"/>
</dbReference>
<evidence type="ECO:0000256" key="4">
    <source>
        <dbReference type="PROSITE-ProRule" id="PRU00182"/>
    </source>
</evidence>